<evidence type="ECO:0000256" key="20">
    <source>
        <dbReference type="ARBA" id="ARBA00024056"/>
    </source>
</evidence>
<dbReference type="GO" id="GO:0046872">
    <property type="term" value="F:metal ion binding"/>
    <property type="evidence" value="ECO:0007669"/>
    <property type="project" value="UniProtKB-KW"/>
</dbReference>
<keyword evidence="18" id="KW-0961">Cell wall biogenesis/degradation</keyword>
<comment type="caution">
    <text evidence="25">The sequence shown here is derived from an EMBL/GenBank/DDBJ whole genome shotgun (WGS) entry which is preliminary data.</text>
</comment>
<evidence type="ECO:0000313" key="26">
    <source>
        <dbReference type="Proteomes" id="UP001362999"/>
    </source>
</evidence>
<dbReference type="GO" id="GO:0071555">
    <property type="term" value="P:cell wall organization"/>
    <property type="evidence" value="ECO:0007669"/>
    <property type="project" value="UniProtKB-KW"/>
</dbReference>
<comment type="subcellular location">
    <subcellularLocation>
        <location evidence="3">Cell membrane</location>
        <topology evidence="3">Lipid-anchor</topology>
        <topology evidence="3">GPI-anchor</topology>
    </subcellularLocation>
    <subcellularLocation>
        <location evidence="2">Secreted</location>
        <location evidence="2">Cell wall</location>
    </subcellularLocation>
</comment>
<dbReference type="AlphaFoldDB" id="A0AAW0D0C3"/>
<dbReference type="CDD" id="cd10952">
    <property type="entry name" value="CE4_MrCDA_like"/>
    <property type="match status" value="1"/>
</dbReference>
<keyword evidence="15" id="KW-0119">Carbohydrate metabolism</keyword>
<dbReference type="GO" id="GO:0004099">
    <property type="term" value="F:chitin deacetylase activity"/>
    <property type="evidence" value="ECO:0007669"/>
    <property type="project" value="UniProtKB-EC"/>
</dbReference>
<feature type="signal peptide" evidence="23">
    <location>
        <begin position="1"/>
        <end position="22"/>
    </location>
</feature>
<dbReference type="GO" id="GO:0009272">
    <property type="term" value="P:fungal-type cell wall biogenesis"/>
    <property type="evidence" value="ECO:0007669"/>
    <property type="project" value="UniProtKB-ARBA"/>
</dbReference>
<keyword evidence="16" id="KW-0170">Cobalt</keyword>
<proteinExistence type="inferred from homology"/>
<gene>
    <name evidence="25" type="ORF">R3P38DRAFT_3388854</name>
</gene>
<feature type="compositionally biased region" description="Low complexity" evidence="22">
    <location>
        <begin position="356"/>
        <end position="369"/>
    </location>
</feature>
<evidence type="ECO:0000256" key="7">
    <source>
        <dbReference type="ARBA" id="ARBA00022525"/>
    </source>
</evidence>
<reference evidence="25 26" key="1">
    <citation type="journal article" date="2024" name="J Genomics">
        <title>Draft genome sequencing and assembly of Favolaschia claudopus CIRM-BRFM 2984 isolated from oak limbs.</title>
        <authorList>
            <person name="Navarro D."/>
            <person name="Drula E."/>
            <person name="Chaduli D."/>
            <person name="Cazenave R."/>
            <person name="Ahrendt S."/>
            <person name="Wang J."/>
            <person name="Lipzen A."/>
            <person name="Daum C."/>
            <person name="Barry K."/>
            <person name="Grigoriev I.V."/>
            <person name="Favel A."/>
            <person name="Rosso M.N."/>
            <person name="Martin F."/>
        </authorList>
    </citation>
    <scope>NUCLEOTIDE SEQUENCE [LARGE SCALE GENOMIC DNA]</scope>
    <source>
        <strain evidence="25 26">CIRM-BRFM 2984</strain>
    </source>
</reference>
<evidence type="ECO:0000256" key="14">
    <source>
        <dbReference type="ARBA" id="ARBA00023180"/>
    </source>
</evidence>
<keyword evidence="7" id="KW-0964">Secreted</keyword>
<evidence type="ECO:0000256" key="19">
    <source>
        <dbReference type="ARBA" id="ARBA00023326"/>
    </source>
</evidence>
<dbReference type="InterPro" id="IPR050248">
    <property type="entry name" value="Polysacc_deacetylase_ArnD"/>
</dbReference>
<keyword evidence="17" id="KW-0449">Lipoprotein</keyword>
<evidence type="ECO:0000256" key="8">
    <source>
        <dbReference type="ARBA" id="ARBA00022622"/>
    </source>
</evidence>
<evidence type="ECO:0000256" key="12">
    <source>
        <dbReference type="ARBA" id="ARBA00023024"/>
    </source>
</evidence>
<evidence type="ECO:0000256" key="2">
    <source>
        <dbReference type="ARBA" id="ARBA00004191"/>
    </source>
</evidence>
<dbReference type="Gene3D" id="3.20.20.370">
    <property type="entry name" value="Glycoside hydrolase/deacetylase"/>
    <property type="match status" value="1"/>
</dbReference>
<keyword evidence="5" id="KW-1003">Cell membrane</keyword>
<accession>A0AAW0D0C3</accession>
<sequence length="424" mass="44563">MRVGTSRLAAAGTLLLLGRVHAAAPTDETSEAAIKDATAECTSYNYPPVSNAMSSNSFPPLWQPVASVPTSDPGYAKFLAMNASIPPIAPKGTLGAPSNVIDTYPATDPDCWWSSAQCTTPKVAGLKPDISNMPEPNTLGYGFDDGPNCSHNAFYDYLTSKNQKATMYYIGSSVMIWPLQAQRAATDGHEICVHTWSHRSMTAFTNEQAYGELYYTMQAIKLVTGVTPTCWRPPLGDVDDRIRYIAAQLGLETILWKYDAFDWKANDPAIVPPVTPADVQKNYDNLIAAAQSGTFNSAGAIMLTHELNNFTMQTAVDNYDKLAAAFQHIVPVGVGYNKTQPYVETNVTQPNFQQYTSGSRTGTPGSSAGASGGSASGSGTGSAKGGAATGGSAQGGQSAGVVHQASVFAALGLAFVGGALACVL</sequence>
<evidence type="ECO:0000259" key="24">
    <source>
        <dbReference type="PROSITE" id="PS51677"/>
    </source>
</evidence>
<keyword evidence="9" id="KW-0479">Metal-binding</keyword>
<keyword evidence="11" id="KW-0378">Hydrolase</keyword>
<dbReference type="PANTHER" id="PTHR10587">
    <property type="entry name" value="GLYCOSYL TRANSFERASE-RELATED"/>
    <property type="match status" value="1"/>
</dbReference>
<keyword evidence="6" id="KW-0134">Cell wall</keyword>
<protein>
    <recommendedName>
        <fullName evidence="20">chitin deacetylase</fullName>
        <ecNumber evidence="20">3.5.1.41</ecNumber>
    </recommendedName>
</protein>
<dbReference type="InterPro" id="IPR002509">
    <property type="entry name" value="NODB_dom"/>
</dbReference>
<dbReference type="FunFam" id="3.20.20.370:FF:000004">
    <property type="entry name" value="Related to Chitin deacetylase"/>
    <property type="match status" value="1"/>
</dbReference>
<evidence type="ECO:0000256" key="21">
    <source>
        <dbReference type="ARBA" id="ARBA00048494"/>
    </source>
</evidence>
<evidence type="ECO:0000256" key="10">
    <source>
        <dbReference type="ARBA" id="ARBA00022729"/>
    </source>
</evidence>
<dbReference type="SUPFAM" id="SSF88713">
    <property type="entry name" value="Glycoside hydrolase/deacetylase"/>
    <property type="match status" value="1"/>
</dbReference>
<dbReference type="Proteomes" id="UP001362999">
    <property type="component" value="Unassembled WGS sequence"/>
</dbReference>
<keyword evidence="14" id="KW-0325">Glycoprotein</keyword>
<evidence type="ECO:0000256" key="11">
    <source>
        <dbReference type="ARBA" id="ARBA00022801"/>
    </source>
</evidence>
<feature type="compositionally biased region" description="Gly residues" evidence="22">
    <location>
        <begin position="370"/>
        <end position="395"/>
    </location>
</feature>
<evidence type="ECO:0000256" key="5">
    <source>
        <dbReference type="ARBA" id="ARBA00022475"/>
    </source>
</evidence>
<evidence type="ECO:0000256" key="15">
    <source>
        <dbReference type="ARBA" id="ARBA00023277"/>
    </source>
</evidence>
<dbReference type="EMBL" id="JAWWNJ010000011">
    <property type="protein sequence ID" value="KAK7044515.1"/>
    <property type="molecule type" value="Genomic_DNA"/>
</dbReference>
<dbReference type="GO" id="GO:0000272">
    <property type="term" value="P:polysaccharide catabolic process"/>
    <property type="evidence" value="ECO:0007669"/>
    <property type="project" value="UniProtKB-KW"/>
</dbReference>
<evidence type="ECO:0000256" key="22">
    <source>
        <dbReference type="SAM" id="MobiDB-lite"/>
    </source>
</evidence>
<organism evidence="25 26">
    <name type="scientific">Favolaschia claudopus</name>
    <dbReference type="NCBI Taxonomy" id="2862362"/>
    <lineage>
        <taxon>Eukaryota</taxon>
        <taxon>Fungi</taxon>
        <taxon>Dikarya</taxon>
        <taxon>Basidiomycota</taxon>
        <taxon>Agaricomycotina</taxon>
        <taxon>Agaricomycetes</taxon>
        <taxon>Agaricomycetidae</taxon>
        <taxon>Agaricales</taxon>
        <taxon>Marasmiineae</taxon>
        <taxon>Mycenaceae</taxon>
        <taxon>Favolaschia</taxon>
    </lineage>
</organism>
<keyword evidence="13" id="KW-0472">Membrane</keyword>
<comment type="catalytic activity">
    <reaction evidence="21">
        <text>[(1-&gt;4)-N-acetyl-beta-D-glucosaminyl](n) + n H2O = chitosan + n acetate</text>
        <dbReference type="Rhea" id="RHEA:10464"/>
        <dbReference type="Rhea" id="RHEA-COMP:9593"/>
        <dbReference type="Rhea" id="RHEA-COMP:9597"/>
        <dbReference type="ChEBI" id="CHEBI:15377"/>
        <dbReference type="ChEBI" id="CHEBI:17029"/>
        <dbReference type="ChEBI" id="CHEBI:30089"/>
        <dbReference type="ChEBI" id="CHEBI:57704"/>
        <dbReference type="EC" id="3.5.1.41"/>
    </reaction>
    <physiologicalReaction direction="left-to-right" evidence="21">
        <dbReference type="Rhea" id="RHEA:10465"/>
    </physiologicalReaction>
</comment>
<dbReference type="Pfam" id="PF01522">
    <property type="entry name" value="Polysacc_deac_1"/>
    <property type="match status" value="1"/>
</dbReference>
<keyword evidence="12" id="KW-0146">Chitin degradation</keyword>
<comment type="similarity">
    <text evidence="4">Belongs to the polysaccharide deacetylase family.</text>
</comment>
<evidence type="ECO:0000256" key="18">
    <source>
        <dbReference type="ARBA" id="ARBA00023316"/>
    </source>
</evidence>
<keyword evidence="10 23" id="KW-0732">Signal</keyword>
<evidence type="ECO:0000256" key="6">
    <source>
        <dbReference type="ARBA" id="ARBA00022512"/>
    </source>
</evidence>
<dbReference type="GO" id="GO:0006032">
    <property type="term" value="P:chitin catabolic process"/>
    <property type="evidence" value="ECO:0007669"/>
    <property type="project" value="UniProtKB-KW"/>
</dbReference>
<evidence type="ECO:0000256" key="23">
    <source>
        <dbReference type="SAM" id="SignalP"/>
    </source>
</evidence>
<evidence type="ECO:0000256" key="9">
    <source>
        <dbReference type="ARBA" id="ARBA00022723"/>
    </source>
</evidence>
<evidence type="ECO:0000256" key="16">
    <source>
        <dbReference type="ARBA" id="ARBA00023285"/>
    </source>
</evidence>
<dbReference type="InterPro" id="IPR011330">
    <property type="entry name" value="Glyco_hydro/deAcase_b/a-brl"/>
</dbReference>
<evidence type="ECO:0000313" key="25">
    <source>
        <dbReference type="EMBL" id="KAK7044515.1"/>
    </source>
</evidence>
<evidence type="ECO:0000256" key="13">
    <source>
        <dbReference type="ARBA" id="ARBA00023136"/>
    </source>
</evidence>
<keyword evidence="8" id="KW-0336">GPI-anchor</keyword>
<comment type="cofactor">
    <cofactor evidence="1">
        <name>Co(2+)</name>
        <dbReference type="ChEBI" id="CHEBI:48828"/>
    </cofactor>
</comment>
<evidence type="ECO:0000256" key="1">
    <source>
        <dbReference type="ARBA" id="ARBA00001941"/>
    </source>
</evidence>
<feature type="domain" description="NodB homology" evidence="24">
    <location>
        <begin position="137"/>
        <end position="337"/>
    </location>
</feature>
<evidence type="ECO:0000256" key="17">
    <source>
        <dbReference type="ARBA" id="ARBA00023288"/>
    </source>
</evidence>
<dbReference type="GO" id="GO:0098552">
    <property type="term" value="C:side of membrane"/>
    <property type="evidence" value="ECO:0007669"/>
    <property type="project" value="UniProtKB-KW"/>
</dbReference>
<dbReference type="PANTHER" id="PTHR10587:SF98">
    <property type="entry name" value="CHITIN DEACETYLASE"/>
    <property type="match status" value="1"/>
</dbReference>
<name>A0AAW0D0C3_9AGAR</name>
<dbReference type="GO" id="GO:0005886">
    <property type="term" value="C:plasma membrane"/>
    <property type="evidence" value="ECO:0007669"/>
    <property type="project" value="UniProtKB-SubCell"/>
</dbReference>
<keyword evidence="19" id="KW-0624">Polysaccharide degradation</keyword>
<feature type="chain" id="PRO_5043429665" description="chitin deacetylase" evidence="23">
    <location>
        <begin position="23"/>
        <end position="424"/>
    </location>
</feature>
<dbReference type="PROSITE" id="PS51677">
    <property type="entry name" value="NODB"/>
    <property type="match status" value="1"/>
</dbReference>
<feature type="region of interest" description="Disordered" evidence="22">
    <location>
        <begin position="353"/>
        <end position="395"/>
    </location>
</feature>
<evidence type="ECO:0000256" key="3">
    <source>
        <dbReference type="ARBA" id="ARBA00004609"/>
    </source>
</evidence>
<keyword evidence="26" id="KW-1185">Reference proteome</keyword>
<dbReference type="EC" id="3.5.1.41" evidence="20"/>
<evidence type="ECO:0000256" key="4">
    <source>
        <dbReference type="ARBA" id="ARBA00010973"/>
    </source>
</evidence>